<accession>A0A484M4E4</accession>
<proteinExistence type="predicted"/>
<name>A0A484M4E4_9ASTE</name>
<evidence type="ECO:0000313" key="1">
    <source>
        <dbReference type="EMBL" id="VFQ82898.1"/>
    </source>
</evidence>
<keyword evidence="2" id="KW-1185">Reference proteome</keyword>
<dbReference type="EMBL" id="OOIL02002458">
    <property type="protein sequence ID" value="VFQ82898.1"/>
    <property type="molecule type" value="Genomic_DNA"/>
</dbReference>
<dbReference type="Proteomes" id="UP000595140">
    <property type="component" value="Unassembled WGS sequence"/>
</dbReference>
<gene>
    <name evidence="1" type="ORF">CCAM_LOCUS24674</name>
</gene>
<sequence length="88" mass="9839">MNLGFKRGELLGHVEPAQQGLRSQDGEGWVLGTRLKGLPRCEEAFLLLLIASLGEREGILKCRPKVHEPLERFQVILMFGLKESRSPG</sequence>
<reference evidence="1 2" key="1">
    <citation type="submission" date="2018-04" db="EMBL/GenBank/DDBJ databases">
        <authorList>
            <person name="Vogel A."/>
        </authorList>
    </citation>
    <scope>NUCLEOTIDE SEQUENCE [LARGE SCALE GENOMIC DNA]</scope>
</reference>
<evidence type="ECO:0000313" key="2">
    <source>
        <dbReference type="Proteomes" id="UP000595140"/>
    </source>
</evidence>
<organism evidence="1 2">
    <name type="scientific">Cuscuta campestris</name>
    <dbReference type="NCBI Taxonomy" id="132261"/>
    <lineage>
        <taxon>Eukaryota</taxon>
        <taxon>Viridiplantae</taxon>
        <taxon>Streptophyta</taxon>
        <taxon>Embryophyta</taxon>
        <taxon>Tracheophyta</taxon>
        <taxon>Spermatophyta</taxon>
        <taxon>Magnoliopsida</taxon>
        <taxon>eudicotyledons</taxon>
        <taxon>Gunneridae</taxon>
        <taxon>Pentapetalae</taxon>
        <taxon>asterids</taxon>
        <taxon>lamiids</taxon>
        <taxon>Solanales</taxon>
        <taxon>Convolvulaceae</taxon>
        <taxon>Cuscuteae</taxon>
        <taxon>Cuscuta</taxon>
        <taxon>Cuscuta subgen. Grammica</taxon>
        <taxon>Cuscuta sect. Cleistogrammica</taxon>
    </lineage>
</organism>
<dbReference type="AlphaFoldDB" id="A0A484M4E4"/>
<protein>
    <submittedName>
        <fullName evidence="1">Uncharacterized protein</fullName>
    </submittedName>
</protein>